<evidence type="ECO:0000256" key="1">
    <source>
        <dbReference type="SAM" id="MobiDB-lite"/>
    </source>
</evidence>
<proteinExistence type="predicted"/>
<dbReference type="EMBL" id="MU827316">
    <property type="protein sequence ID" value="KAJ7358704.1"/>
    <property type="molecule type" value="Genomic_DNA"/>
</dbReference>
<reference evidence="2" key="1">
    <citation type="submission" date="2023-01" db="EMBL/GenBank/DDBJ databases">
        <title>Genome assembly of the deep-sea coral Lophelia pertusa.</title>
        <authorList>
            <person name="Herrera S."/>
            <person name="Cordes E."/>
        </authorList>
    </citation>
    <scope>NUCLEOTIDE SEQUENCE</scope>
    <source>
        <strain evidence="2">USNM1676648</strain>
        <tissue evidence="2">Polyp</tissue>
    </source>
</reference>
<protein>
    <submittedName>
        <fullName evidence="2">Uncharacterized protein</fullName>
    </submittedName>
</protein>
<dbReference type="Proteomes" id="UP001163046">
    <property type="component" value="Unassembled WGS sequence"/>
</dbReference>
<keyword evidence="3" id="KW-1185">Reference proteome</keyword>
<gene>
    <name evidence="2" type="ORF">OS493_022146</name>
</gene>
<feature type="compositionally biased region" description="Polar residues" evidence="1">
    <location>
        <begin position="343"/>
        <end position="357"/>
    </location>
</feature>
<sequence>MSAGLTGRLPQPAVSQQPMSVVGCILQPLGADRHPMSVGLPGHLPQPSAVTDRQPMPGGGRIPQPLGVANRQPMSAGGRISQSLGVTDRQPISADGHLPQPLGVSDQQNMSAGGHIPQPLGIADRQPMVGRIEQPSGVADRQPVSFSLTGRMPQPMVHIHRYLVFVDLSSLPQLTKAFIPDLLVKDIKRLHRTTDGNPSEPPQVTRHVNNVTQQIGQNSGLRPEDRARLSRLESRKTDECQASTEMNITSKGGWMTGIDPVGITTRTSLGIPDPLIQVTRATLGIPGLVIQVTRATLEIPVLVIQVIRATLGIPVLVIQVTSGTLGIPDLETGGISTGPDGSGTMTNNGETDTNIRR</sequence>
<organism evidence="2 3">
    <name type="scientific">Desmophyllum pertusum</name>
    <dbReference type="NCBI Taxonomy" id="174260"/>
    <lineage>
        <taxon>Eukaryota</taxon>
        <taxon>Metazoa</taxon>
        <taxon>Cnidaria</taxon>
        <taxon>Anthozoa</taxon>
        <taxon>Hexacorallia</taxon>
        <taxon>Scleractinia</taxon>
        <taxon>Caryophylliina</taxon>
        <taxon>Caryophylliidae</taxon>
        <taxon>Desmophyllum</taxon>
    </lineage>
</organism>
<name>A0A9W9YQG1_9CNID</name>
<comment type="caution">
    <text evidence="2">The sequence shown here is derived from an EMBL/GenBank/DDBJ whole genome shotgun (WGS) entry which is preliminary data.</text>
</comment>
<evidence type="ECO:0000313" key="2">
    <source>
        <dbReference type="EMBL" id="KAJ7358704.1"/>
    </source>
</evidence>
<feature type="region of interest" description="Disordered" evidence="1">
    <location>
        <begin position="331"/>
        <end position="357"/>
    </location>
</feature>
<dbReference type="AlphaFoldDB" id="A0A9W9YQG1"/>
<feature type="region of interest" description="Disordered" evidence="1">
    <location>
        <begin position="89"/>
        <end position="110"/>
    </location>
</feature>
<evidence type="ECO:0000313" key="3">
    <source>
        <dbReference type="Proteomes" id="UP001163046"/>
    </source>
</evidence>
<accession>A0A9W9YQG1</accession>